<dbReference type="AlphaFoldDB" id="A0A9X1LLG0"/>
<dbReference type="EMBL" id="JAJBZG010000005">
    <property type="protein sequence ID" value="MCB7482469.1"/>
    <property type="molecule type" value="Genomic_DNA"/>
</dbReference>
<proteinExistence type="predicted"/>
<comment type="caution">
    <text evidence="4">The sequence shown here is derived from an EMBL/GenBank/DDBJ whole genome shotgun (WGS) entry which is preliminary data.</text>
</comment>
<feature type="domain" description="Phage integrase SAM-like" evidence="3">
    <location>
        <begin position="134"/>
        <end position="209"/>
    </location>
</feature>
<dbReference type="InterPro" id="IPR010998">
    <property type="entry name" value="Integrase_recombinase_N"/>
</dbReference>
<reference evidence="4" key="1">
    <citation type="submission" date="2021-10" db="EMBL/GenBank/DDBJ databases">
        <title>Gramella sp. ASW11-100T, isolated from marine sediment.</title>
        <authorList>
            <person name="Xia C."/>
        </authorList>
    </citation>
    <scope>NUCLEOTIDE SEQUENCE</scope>
    <source>
        <strain evidence="4">ASW11-100</strain>
    </source>
</reference>
<dbReference type="RefSeq" id="WP_229342167.1">
    <property type="nucleotide sequence ID" value="NZ_JAJBZG010000005.1"/>
</dbReference>
<name>A0A9X1LLG0_9FLAO</name>
<evidence type="ECO:0000256" key="1">
    <source>
        <dbReference type="ARBA" id="ARBA00023125"/>
    </source>
</evidence>
<protein>
    <submittedName>
        <fullName evidence="4">Site-specific integrase</fullName>
    </submittedName>
</protein>
<dbReference type="Pfam" id="PF13102">
    <property type="entry name" value="Phage_int_SAM_5"/>
    <property type="match status" value="1"/>
</dbReference>
<dbReference type="InterPro" id="IPR025269">
    <property type="entry name" value="SAM-like_dom"/>
</dbReference>
<dbReference type="GO" id="GO:0003677">
    <property type="term" value="F:DNA binding"/>
    <property type="evidence" value="ECO:0007669"/>
    <property type="project" value="UniProtKB-KW"/>
</dbReference>
<dbReference type="GO" id="GO:0006310">
    <property type="term" value="P:DNA recombination"/>
    <property type="evidence" value="ECO:0007669"/>
    <property type="project" value="UniProtKB-KW"/>
</dbReference>
<evidence type="ECO:0000259" key="3">
    <source>
        <dbReference type="Pfam" id="PF13102"/>
    </source>
</evidence>
<evidence type="ECO:0000313" key="5">
    <source>
        <dbReference type="Proteomes" id="UP001139414"/>
    </source>
</evidence>
<keyword evidence="2" id="KW-0233">DNA recombination</keyword>
<gene>
    <name evidence="4" type="ORF">LGQ90_14455</name>
</gene>
<evidence type="ECO:0000256" key="2">
    <source>
        <dbReference type="ARBA" id="ARBA00023172"/>
    </source>
</evidence>
<dbReference type="Gene3D" id="1.10.150.130">
    <property type="match status" value="1"/>
</dbReference>
<organism evidence="4 5">
    <name type="scientific">Christiangramia sediminis</name>
    <dbReference type="NCBI Taxonomy" id="2881336"/>
    <lineage>
        <taxon>Bacteria</taxon>
        <taxon>Pseudomonadati</taxon>
        <taxon>Bacteroidota</taxon>
        <taxon>Flavobacteriia</taxon>
        <taxon>Flavobacteriales</taxon>
        <taxon>Flavobacteriaceae</taxon>
        <taxon>Christiangramia</taxon>
    </lineage>
</organism>
<dbReference type="GO" id="GO:0015074">
    <property type="term" value="P:DNA integration"/>
    <property type="evidence" value="ECO:0007669"/>
    <property type="project" value="InterPro"/>
</dbReference>
<accession>A0A9X1LLG0</accession>
<dbReference type="Proteomes" id="UP001139414">
    <property type="component" value="Unassembled WGS sequence"/>
</dbReference>
<keyword evidence="1" id="KW-0238">DNA-binding</keyword>
<dbReference type="Gene3D" id="1.10.443.10">
    <property type="entry name" value="Intergrase catalytic core"/>
    <property type="match status" value="1"/>
</dbReference>
<evidence type="ECO:0000313" key="4">
    <source>
        <dbReference type="EMBL" id="MCB7482469.1"/>
    </source>
</evidence>
<dbReference type="InterPro" id="IPR011010">
    <property type="entry name" value="DNA_brk_join_enz"/>
</dbReference>
<dbReference type="InterPro" id="IPR013762">
    <property type="entry name" value="Integrase-like_cat_sf"/>
</dbReference>
<dbReference type="SUPFAM" id="SSF56349">
    <property type="entry name" value="DNA breaking-rejoining enzymes"/>
    <property type="match status" value="1"/>
</dbReference>
<sequence>MATIYFLYRSTRKTAPLTVRLQDHDQKGKKFQFQAKTQFDVSKVYWEQTRHKKRNVSATDKKEISEVNKELSKIENYLIGKFKEEKPEPTQKDWLKETIYTFYNPQKDEQKSDLIIDCIQHVIDTAGTRENSRGGLGLSKSREKSYNNLLNVFKKFQGNKKYKVKDVDINFGKRFLNWLLNEQKYSEGYARKKIDDLKSVCADAEVNGIETSPQLKKVKGGKTTNDYIIYLSPSELKKIEKTKLVSEALQNVRKWLLLGCNIGQRGGDLLNITQENFIVRNGLELIELKQQKTGKNVTIPVLSKTKEILKEGLPYKIAIQNFNNGLKELCKIAEIDEYIPGAKIAMVNEKGKELPKDENGKYIGKGKKRKITGEFPKHELITSHVCRRSFATNQYGNLPTPLIMQVTMHATEKQFYGYIGKSSMDYAQQIADFYEKQNAKEKKEPQLNIVKNASNQ</sequence>
<keyword evidence="5" id="KW-1185">Reference proteome</keyword>